<organism evidence="1 2">
    <name type="scientific">Xenoophorus captivus</name>
    <dbReference type="NCBI Taxonomy" id="1517983"/>
    <lineage>
        <taxon>Eukaryota</taxon>
        <taxon>Metazoa</taxon>
        <taxon>Chordata</taxon>
        <taxon>Craniata</taxon>
        <taxon>Vertebrata</taxon>
        <taxon>Euteleostomi</taxon>
        <taxon>Actinopterygii</taxon>
        <taxon>Neopterygii</taxon>
        <taxon>Teleostei</taxon>
        <taxon>Neoteleostei</taxon>
        <taxon>Acanthomorphata</taxon>
        <taxon>Ovalentaria</taxon>
        <taxon>Atherinomorphae</taxon>
        <taxon>Cyprinodontiformes</taxon>
        <taxon>Goodeidae</taxon>
        <taxon>Xenoophorus</taxon>
    </lineage>
</organism>
<sequence>MIFRPPMAAVAEVEPWCRKSDATTTGKPVRMADLRSQTMSEGPHLLSLTEAKVFTYMCLVI</sequence>
<reference evidence="1 2" key="1">
    <citation type="submission" date="2021-06" db="EMBL/GenBank/DDBJ databases">
        <authorList>
            <person name="Palmer J.M."/>
        </authorList>
    </citation>
    <scope>NUCLEOTIDE SEQUENCE [LARGE SCALE GENOMIC DNA]</scope>
    <source>
        <strain evidence="1 2">XC_2019</strain>
        <tissue evidence="1">Muscle</tissue>
    </source>
</reference>
<comment type="caution">
    <text evidence="1">The sequence shown here is derived from an EMBL/GenBank/DDBJ whole genome shotgun (WGS) entry which is preliminary data.</text>
</comment>
<proteinExistence type="predicted"/>
<name>A0ABV0Q7M1_9TELE</name>
<dbReference type="Proteomes" id="UP001434883">
    <property type="component" value="Unassembled WGS sequence"/>
</dbReference>
<gene>
    <name evidence="1" type="ORF">XENOCAPTIV_029457</name>
</gene>
<evidence type="ECO:0000313" key="1">
    <source>
        <dbReference type="EMBL" id="MEQ2191488.1"/>
    </source>
</evidence>
<protein>
    <submittedName>
        <fullName evidence="1">Uncharacterized protein</fullName>
    </submittedName>
</protein>
<keyword evidence="2" id="KW-1185">Reference proteome</keyword>
<accession>A0ABV0Q7M1</accession>
<dbReference type="EMBL" id="JAHRIN010000853">
    <property type="protein sequence ID" value="MEQ2191488.1"/>
    <property type="molecule type" value="Genomic_DNA"/>
</dbReference>
<feature type="non-terminal residue" evidence="1">
    <location>
        <position position="61"/>
    </location>
</feature>
<evidence type="ECO:0000313" key="2">
    <source>
        <dbReference type="Proteomes" id="UP001434883"/>
    </source>
</evidence>